<gene>
    <name evidence="2" type="ORF">niasHT_015560</name>
</gene>
<feature type="transmembrane region" description="Helical" evidence="1">
    <location>
        <begin position="23"/>
        <end position="41"/>
    </location>
</feature>
<keyword evidence="1" id="KW-0472">Membrane</keyword>
<name>A0ABD2L0B3_9BILA</name>
<comment type="caution">
    <text evidence="2">The sequence shown here is derived from an EMBL/GenBank/DDBJ whole genome shotgun (WGS) entry which is preliminary data.</text>
</comment>
<evidence type="ECO:0000313" key="2">
    <source>
        <dbReference type="EMBL" id="KAL3108638.1"/>
    </source>
</evidence>
<proteinExistence type="predicted"/>
<evidence type="ECO:0000313" key="3">
    <source>
        <dbReference type="Proteomes" id="UP001620626"/>
    </source>
</evidence>
<keyword evidence="3" id="KW-1185">Reference proteome</keyword>
<accession>A0ABD2L0B3</accession>
<dbReference type="AlphaFoldDB" id="A0ABD2L0B3"/>
<dbReference type="Proteomes" id="UP001620626">
    <property type="component" value="Unassembled WGS sequence"/>
</dbReference>
<dbReference type="EMBL" id="JBICBT010000590">
    <property type="protein sequence ID" value="KAL3108638.1"/>
    <property type="molecule type" value="Genomic_DNA"/>
</dbReference>
<keyword evidence="1" id="KW-0812">Transmembrane</keyword>
<protein>
    <recommendedName>
        <fullName evidence="4">Secreted protein</fullName>
    </recommendedName>
</protein>
<sequence>MLPLFLCFSPSSSSSCHHFAMASAFPLSVVLFVLLSTIIQFHPSVSAPVLPSSQGGANEGGGQILLSRYGRAAAVLSRYGKRGDGAANEHRQFERGVGTGPWFLCKLSMDGQFLRCRSPLQRRKK</sequence>
<keyword evidence="1" id="KW-1133">Transmembrane helix</keyword>
<organism evidence="2 3">
    <name type="scientific">Heterodera trifolii</name>
    <dbReference type="NCBI Taxonomy" id="157864"/>
    <lineage>
        <taxon>Eukaryota</taxon>
        <taxon>Metazoa</taxon>
        <taxon>Ecdysozoa</taxon>
        <taxon>Nematoda</taxon>
        <taxon>Chromadorea</taxon>
        <taxon>Rhabditida</taxon>
        <taxon>Tylenchina</taxon>
        <taxon>Tylenchomorpha</taxon>
        <taxon>Tylenchoidea</taxon>
        <taxon>Heteroderidae</taxon>
        <taxon>Heteroderinae</taxon>
        <taxon>Heterodera</taxon>
    </lineage>
</organism>
<evidence type="ECO:0000256" key="1">
    <source>
        <dbReference type="SAM" id="Phobius"/>
    </source>
</evidence>
<evidence type="ECO:0008006" key="4">
    <source>
        <dbReference type="Google" id="ProtNLM"/>
    </source>
</evidence>
<reference evidence="2 3" key="1">
    <citation type="submission" date="2024-10" db="EMBL/GenBank/DDBJ databases">
        <authorList>
            <person name="Kim D."/>
        </authorList>
    </citation>
    <scope>NUCLEOTIDE SEQUENCE [LARGE SCALE GENOMIC DNA]</scope>
    <source>
        <strain evidence="2">BH-2024</strain>
    </source>
</reference>